<reference evidence="4" key="1">
    <citation type="submission" date="2014-04" db="EMBL/GenBank/DDBJ databases">
        <title>Evolutionary Origins and Diversification of the Mycorrhizal Mutualists.</title>
        <authorList>
            <consortium name="DOE Joint Genome Institute"/>
            <consortium name="Mycorrhizal Genomics Consortium"/>
            <person name="Kohler A."/>
            <person name="Kuo A."/>
            <person name="Nagy L.G."/>
            <person name="Floudas D."/>
            <person name="Copeland A."/>
            <person name="Barry K.W."/>
            <person name="Cichocki N."/>
            <person name="Veneault-Fourrey C."/>
            <person name="LaButti K."/>
            <person name="Lindquist E.A."/>
            <person name="Lipzen A."/>
            <person name="Lundell T."/>
            <person name="Morin E."/>
            <person name="Murat C."/>
            <person name="Riley R."/>
            <person name="Ohm R."/>
            <person name="Sun H."/>
            <person name="Tunlid A."/>
            <person name="Henrissat B."/>
            <person name="Grigoriev I.V."/>
            <person name="Hibbett D.S."/>
            <person name="Martin F."/>
        </authorList>
    </citation>
    <scope>NUCLEOTIDE SEQUENCE [LARGE SCALE GENOMIC DNA]</scope>
    <source>
        <strain evidence="4">FD-334 SS-4</strain>
    </source>
</reference>
<evidence type="ECO:0000313" key="3">
    <source>
        <dbReference type="EMBL" id="KJA27112.1"/>
    </source>
</evidence>
<dbReference type="Pfam" id="PF10214">
    <property type="entry name" value="Rrn6_beta-prop"/>
    <property type="match status" value="1"/>
</dbReference>
<organism evidence="3 4">
    <name type="scientific">Hypholoma sublateritium (strain FD-334 SS-4)</name>
    <dbReference type="NCBI Taxonomy" id="945553"/>
    <lineage>
        <taxon>Eukaryota</taxon>
        <taxon>Fungi</taxon>
        <taxon>Dikarya</taxon>
        <taxon>Basidiomycota</taxon>
        <taxon>Agaricomycotina</taxon>
        <taxon>Agaricomycetes</taxon>
        <taxon>Agaricomycetidae</taxon>
        <taxon>Agaricales</taxon>
        <taxon>Agaricineae</taxon>
        <taxon>Strophariaceae</taxon>
        <taxon>Hypholoma</taxon>
    </lineage>
</organism>
<feature type="region of interest" description="Disordered" evidence="1">
    <location>
        <begin position="1"/>
        <end position="24"/>
    </location>
</feature>
<evidence type="ECO:0000313" key="4">
    <source>
        <dbReference type="Proteomes" id="UP000054270"/>
    </source>
</evidence>
<dbReference type="EMBL" id="KN817525">
    <property type="protein sequence ID" value="KJA27112.1"/>
    <property type="molecule type" value="Genomic_DNA"/>
</dbReference>
<dbReference type="InterPro" id="IPR019350">
    <property type="entry name" value="RNA_pol_I-sp_TIF_RRN6-like"/>
</dbReference>
<dbReference type="SUPFAM" id="SSF50978">
    <property type="entry name" value="WD40 repeat-like"/>
    <property type="match status" value="1"/>
</dbReference>
<dbReference type="InterPro" id="IPR036322">
    <property type="entry name" value="WD40_repeat_dom_sf"/>
</dbReference>
<dbReference type="GO" id="GO:0042790">
    <property type="term" value="P:nucleolar large rRNA transcription by RNA polymerase I"/>
    <property type="evidence" value="ECO:0007669"/>
    <property type="project" value="TreeGrafter"/>
</dbReference>
<dbReference type="GO" id="GO:0001179">
    <property type="term" value="F:RNA polymerase I general transcription initiation factor binding"/>
    <property type="evidence" value="ECO:0007669"/>
    <property type="project" value="TreeGrafter"/>
</dbReference>
<dbReference type="OMA" id="QGAHFLR"/>
<protein>
    <recommendedName>
        <fullName evidence="2">RRN6 beta-propeller domain-containing protein</fullName>
    </recommendedName>
</protein>
<proteinExistence type="predicted"/>
<accession>A0A0D2LHL9</accession>
<evidence type="ECO:0000259" key="2">
    <source>
        <dbReference type="Pfam" id="PF10214"/>
    </source>
</evidence>
<dbReference type="PANTHER" id="PTHR28221:SF2">
    <property type="entry name" value="RNA POLYMERASE I-SPECIFIC TRANSCRIPTION INITIATION FACTOR RRN6"/>
    <property type="match status" value="1"/>
</dbReference>
<dbReference type="AlphaFoldDB" id="A0A0D2LHL9"/>
<dbReference type="STRING" id="945553.A0A0D2LHL9"/>
<sequence>MAFWPRDQRTISSAPADSVKKQSRNYPNLEQGLIGAATLSEDRNKRLSWIFASKTPNSVHKSSQTQLKFGKEVQIRPPTHCTTSDSPRTSARQRAEQGANFLRTYIPDVEIPEELIRQQLIEDTTRSRELRKFDPYLGSLIDVFESRNKDDTIFAAFAAGETNQELRFTKIYCFDPSRSSQPPDNIMHTFSTPIQQIVSSDPPNNSGQDTNIAVRTYGSTKVLKVECRSSIVRPTVKESATFTRKSLDNETVVDMKYSSDGSNLMLMGDLGSVFAYNLFSDKQYKLSLPSGKDTPPALDKGNFWRLSLGTTPSDFVILSAKDVFCLDKRTNSSFNIFSLSKGKHVFTSVEDCHANNVLSLCSTDQVIWLDVRFPRSPLFAYAHGREYDQYLSTRTIHGSPCSQTTILTSRSNSMVTIYDASRSPSGLFSMNTVPYCLSSSRGMHQPHVGHQLIEKGNFTALLLLSEGAGVTYNELVFANPQAEHEHEVNKVNIAMTTSSTNGIVLADISPLCRQEFSQVDLQAAYEDMFSKHFAGVTQAEENGADSVSQLEQYFPPCVPSKPTGHLFTTHEIAILEGSNGDGPCENNFLADTPTNLKRAYRALKEGKLSPQSMKAHRHVSLLPVLQKFDHHLSDDPAKMEEYLQTFNLSNGEEISKQIRQYEEDASQQLILDLALSFDVLSQESPSKPGELDHALEVMTEALSLGDEPPPVEFGFLKPFDKTASVDDGNSDSPRGLDIPIGVRLLLQGWDTSDPETFVYHDSYNAANDAVPIKIKKSHSQSQSQVPVMNSQRPPVVLPSNVVGFSQLDILRKVAPKVQAHSQTAFAPLFELPDSTIAQSQVNESQEYMTSTQILPGPYGGRPTNVKKKAVKKRLGGF</sequence>
<dbReference type="InterPro" id="IPR048535">
    <property type="entry name" value="RRN6_beta-prop"/>
</dbReference>
<dbReference type="GO" id="GO:0070860">
    <property type="term" value="C:RNA polymerase I core factor complex"/>
    <property type="evidence" value="ECO:0007669"/>
    <property type="project" value="TreeGrafter"/>
</dbReference>
<keyword evidence="4" id="KW-1185">Reference proteome</keyword>
<dbReference type="GO" id="GO:0001163">
    <property type="term" value="F:RNA polymerase I transcription regulatory region sequence-specific DNA binding"/>
    <property type="evidence" value="ECO:0007669"/>
    <property type="project" value="TreeGrafter"/>
</dbReference>
<name>A0A0D2LHL9_HYPSF</name>
<gene>
    <name evidence="3" type="ORF">HYPSUDRAFT_987630</name>
</gene>
<dbReference type="Proteomes" id="UP000054270">
    <property type="component" value="Unassembled WGS sequence"/>
</dbReference>
<feature type="domain" description="RRN6 beta-propeller" evidence="2">
    <location>
        <begin position="145"/>
        <end position="255"/>
    </location>
</feature>
<evidence type="ECO:0000256" key="1">
    <source>
        <dbReference type="SAM" id="MobiDB-lite"/>
    </source>
</evidence>
<dbReference type="PANTHER" id="PTHR28221">
    <property type="entry name" value="RNA POLYMERASE I-SPECIFIC TRANSCRIPTION INITIATION FACTOR RRN6"/>
    <property type="match status" value="1"/>
</dbReference>
<dbReference type="OrthoDB" id="2382881at2759"/>